<dbReference type="Proteomes" id="UP000216035">
    <property type="component" value="Unassembled WGS sequence"/>
</dbReference>
<feature type="non-terminal residue" evidence="1">
    <location>
        <position position="75"/>
    </location>
</feature>
<keyword evidence="2" id="KW-1185">Reference proteome</keyword>
<proteinExistence type="predicted"/>
<accession>A0A256ADN8</accession>
<dbReference type="EMBL" id="NOXX01000019">
    <property type="protein sequence ID" value="OYQ51783.1"/>
    <property type="molecule type" value="Genomic_DNA"/>
</dbReference>
<protein>
    <submittedName>
        <fullName evidence="1">Uncharacterized protein</fullName>
    </submittedName>
</protein>
<gene>
    <name evidence="1" type="ORF">CHX27_00180</name>
</gene>
<organism evidence="1 2">
    <name type="scientific">Flavobacterium aurantiibacter</name>
    <dbReference type="NCBI Taxonomy" id="2023067"/>
    <lineage>
        <taxon>Bacteria</taxon>
        <taxon>Pseudomonadati</taxon>
        <taxon>Bacteroidota</taxon>
        <taxon>Flavobacteriia</taxon>
        <taxon>Flavobacteriales</taxon>
        <taxon>Flavobacteriaceae</taxon>
        <taxon>Flavobacterium</taxon>
    </lineage>
</organism>
<dbReference type="AlphaFoldDB" id="A0A256ADN8"/>
<reference evidence="1 2" key="1">
    <citation type="submission" date="2017-07" db="EMBL/GenBank/DDBJ databases">
        <title>Flavobacterium cyanobacteriorum sp. nov., isolated from cyanobacterial aggregates in a eutrophic lake.</title>
        <authorList>
            <person name="Cai H."/>
        </authorList>
    </citation>
    <scope>NUCLEOTIDE SEQUENCE [LARGE SCALE GENOMIC DNA]</scope>
    <source>
        <strain evidence="1 2">TH167</strain>
    </source>
</reference>
<name>A0A256ADN8_9FLAO</name>
<sequence>MIIKILNKYKRKTFPFITKAILLFSFLFLFAEKTYSQAKTLSGIVSDSLNTPLENANVLAKSRAEKPEIKFAIAD</sequence>
<evidence type="ECO:0000313" key="2">
    <source>
        <dbReference type="Proteomes" id="UP000216035"/>
    </source>
</evidence>
<comment type="caution">
    <text evidence="1">The sequence shown here is derived from an EMBL/GenBank/DDBJ whole genome shotgun (WGS) entry which is preliminary data.</text>
</comment>
<evidence type="ECO:0000313" key="1">
    <source>
        <dbReference type="EMBL" id="OYQ51783.1"/>
    </source>
</evidence>